<evidence type="ECO:0000313" key="1">
    <source>
        <dbReference type="EMBL" id="CAB4139181.1"/>
    </source>
</evidence>
<sequence>MHSLYNRARMAEFRHFWEGQTVHGFPQTMHGAGQTMHGRDFWVGEAEFSPAPSLIPKVVAKPNPKGRRQA</sequence>
<organism evidence="1">
    <name type="scientific">uncultured Caudovirales phage</name>
    <dbReference type="NCBI Taxonomy" id="2100421"/>
    <lineage>
        <taxon>Viruses</taxon>
        <taxon>Duplodnaviria</taxon>
        <taxon>Heunggongvirae</taxon>
        <taxon>Uroviricota</taxon>
        <taxon>Caudoviricetes</taxon>
        <taxon>Peduoviridae</taxon>
        <taxon>Maltschvirus</taxon>
        <taxon>Maltschvirus maltsch</taxon>
    </lineage>
</organism>
<dbReference type="EMBL" id="LR796360">
    <property type="protein sequence ID" value="CAB4139181.1"/>
    <property type="molecule type" value="Genomic_DNA"/>
</dbReference>
<name>A0A6J5LYJ2_9CAUD</name>
<proteinExistence type="predicted"/>
<reference evidence="1" key="1">
    <citation type="submission" date="2020-04" db="EMBL/GenBank/DDBJ databases">
        <authorList>
            <person name="Chiriac C."/>
            <person name="Salcher M."/>
            <person name="Ghai R."/>
            <person name="Kavagutti S V."/>
        </authorList>
    </citation>
    <scope>NUCLEOTIDE SEQUENCE</scope>
</reference>
<gene>
    <name evidence="1" type="ORF">UFOVP351_26</name>
</gene>
<protein>
    <submittedName>
        <fullName evidence="1">Uncharacterized protein</fullName>
    </submittedName>
</protein>
<accession>A0A6J5LYJ2</accession>